<keyword evidence="3" id="KW-1185">Reference proteome</keyword>
<accession>M1LVI2</accession>
<name>M1LVI2_9CLOT</name>
<keyword evidence="1" id="KW-0812">Transmembrane</keyword>
<keyword evidence="1" id="KW-0472">Membrane</keyword>
<protein>
    <submittedName>
        <fullName evidence="2">Uncharacterized protein</fullName>
    </submittedName>
</protein>
<evidence type="ECO:0000256" key="1">
    <source>
        <dbReference type="SAM" id="Phobius"/>
    </source>
</evidence>
<dbReference type="PATRIC" id="fig|931276.5.peg.3419"/>
<reference evidence="2 3" key="1">
    <citation type="submission" date="2013-02" db="EMBL/GenBank/DDBJ databases">
        <title>Genome sequence of Clostridium saccharoperbutylacetonicum N1-4(HMT).</title>
        <authorList>
            <person name="Poehlein A."/>
            <person name="Daniel R."/>
        </authorList>
    </citation>
    <scope>NUCLEOTIDE SEQUENCE [LARGE SCALE GENOMIC DNA]</scope>
    <source>
        <strain evidence="3">N1-4(HMT)</strain>
    </source>
</reference>
<feature type="transmembrane region" description="Helical" evidence="1">
    <location>
        <begin position="50"/>
        <end position="70"/>
    </location>
</feature>
<sequence>MLECIKKALESALGKGIYDLINYLLFFALGGISGLITHSISINNKYLMDYAPIITITSVILVALLALVIYKKVSPLHNFYLDTDFDYIFLEKKLTYEYNSPEDITYTKKYKILLRKSTDRFHDKYNWTGDNNPIITSSDSHNKIFSTTRRDSYQQFEVYFGKKFKKGEIIDLTLIFKLTDKEMKASTSFSTTIVEPTKKLTLTIKINKKYRTDSAIYEKFPSTDSRIALETKEYHFPDNSEIEVTIDDPKMLLVYSLNW</sequence>
<feature type="transmembrane region" description="Helical" evidence="1">
    <location>
        <begin position="20"/>
        <end position="38"/>
    </location>
</feature>
<dbReference type="eggNOG" id="ENOG5032RNZ">
    <property type="taxonomic scope" value="Bacteria"/>
</dbReference>
<proteinExistence type="predicted"/>
<dbReference type="Proteomes" id="UP000011728">
    <property type="component" value="Chromosome"/>
</dbReference>
<dbReference type="HOGENOM" id="CLU_1072439_0_0_9"/>
<evidence type="ECO:0000313" key="2">
    <source>
        <dbReference type="EMBL" id="AGF57155.1"/>
    </source>
</evidence>
<evidence type="ECO:0000313" key="3">
    <source>
        <dbReference type="Proteomes" id="UP000011728"/>
    </source>
</evidence>
<dbReference type="EMBL" id="CP004121">
    <property type="protein sequence ID" value="AGF57155.1"/>
    <property type="molecule type" value="Genomic_DNA"/>
</dbReference>
<dbReference type="RefSeq" id="WP_015393473.1">
    <property type="nucleotide sequence ID" value="NC_020291.1"/>
</dbReference>
<keyword evidence="1" id="KW-1133">Transmembrane helix</keyword>
<dbReference type="AlphaFoldDB" id="M1LVI2"/>
<gene>
    <name evidence="2" type="ORF">Cspa_c33940</name>
</gene>
<dbReference type="KEGG" id="csr:Cspa_c33940"/>
<organism evidence="2 3">
    <name type="scientific">Clostridium saccharoperbutylacetonicum N1-4(HMT)</name>
    <dbReference type="NCBI Taxonomy" id="931276"/>
    <lineage>
        <taxon>Bacteria</taxon>
        <taxon>Bacillati</taxon>
        <taxon>Bacillota</taxon>
        <taxon>Clostridia</taxon>
        <taxon>Eubacteriales</taxon>
        <taxon>Clostridiaceae</taxon>
        <taxon>Clostridium</taxon>
    </lineage>
</organism>
<dbReference type="OrthoDB" id="1924631at2"/>